<dbReference type="Proteomes" id="UP000001029">
    <property type="component" value="Chromosome"/>
</dbReference>
<organism evidence="8 9">
    <name type="scientific">Elusimicrobium minutum (strain Pei191)</name>
    <dbReference type="NCBI Taxonomy" id="445932"/>
    <lineage>
        <taxon>Bacteria</taxon>
        <taxon>Pseudomonadati</taxon>
        <taxon>Elusimicrobiota</taxon>
        <taxon>Elusimicrobia</taxon>
        <taxon>Elusimicrobiales</taxon>
        <taxon>Elusimicrobiaceae</taxon>
        <taxon>Elusimicrobium</taxon>
    </lineage>
</organism>
<comment type="similarity">
    <text evidence="2">Belongs to the KdsC family.</text>
</comment>
<evidence type="ECO:0000256" key="3">
    <source>
        <dbReference type="ARBA" id="ARBA00011881"/>
    </source>
</evidence>
<sequence length="206" mass="23149">MRKSDITKRAEKVKMLVTDVDGVLTDGSLQFFNWEGDKKNPLEIKKFYSLDGVGLLALKGCGIQTAIITGGVIDASLNFVRNTGFNYIYHSTFAKRAPLEHLQKLSGISYEEMAFVGDDVIDLPVLKRVGLSCVVPNSAEDVFSIAHYHTKNYGGRGAIREVCELILRAQGKWDLFLENLENGIFMPSKFNEQHIFSREDLEKLKN</sequence>
<dbReference type="HOGENOM" id="CLU_106694_0_1_0"/>
<dbReference type="SFLD" id="SFLDG01136">
    <property type="entry name" value="C1.6:_Phosphoserine_Phosphatas"/>
    <property type="match status" value="1"/>
</dbReference>
<feature type="binding site" evidence="7">
    <location>
        <position position="19"/>
    </location>
    <ligand>
        <name>Mg(2+)</name>
        <dbReference type="ChEBI" id="CHEBI:18420"/>
    </ligand>
</feature>
<dbReference type="OrthoDB" id="9805604at2"/>
<evidence type="ECO:0000256" key="6">
    <source>
        <dbReference type="ARBA" id="ARBA00022842"/>
    </source>
</evidence>
<keyword evidence="9" id="KW-1185">Reference proteome</keyword>
<dbReference type="RefSeq" id="WP_012415662.1">
    <property type="nucleotide sequence ID" value="NC_010644.1"/>
</dbReference>
<dbReference type="GO" id="GO:0016788">
    <property type="term" value="F:hydrolase activity, acting on ester bonds"/>
    <property type="evidence" value="ECO:0007669"/>
    <property type="project" value="InterPro"/>
</dbReference>
<dbReference type="GO" id="GO:0046872">
    <property type="term" value="F:metal ion binding"/>
    <property type="evidence" value="ECO:0007669"/>
    <property type="project" value="UniProtKB-KW"/>
</dbReference>
<evidence type="ECO:0000256" key="5">
    <source>
        <dbReference type="ARBA" id="ARBA00022801"/>
    </source>
</evidence>
<dbReference type="InterPro" id="IPR036412">
    <property type="entry name" value="HAD-like_sf"/>
</dbReference>
<dbReference type="AlphaFoldDB" id="B2KEV2"/>
<keyword evidence="6 7" id="KW-0460">Magnesium</keyword>
<evidence type="ECO:0000256" key="1">
    <source>
        <dbReference type="ARBA" id="ARBA00001946"/>
    </source>
</evidence>
<dbReference type="KEGG" id="emi:Emin_1500"/>
<accession>B2KEV2</accession>
<evidence type="ECO:0000313" key="8">
    <source>
        <dbReference type="EMBL" id="ACC99048.1"/>
    </source>
</evidence>
<name>B2KEV2_ELUMP</name>
<evidence type="ECO:0000256" key="7">
    <source>
        <dbReference type="PIRSR" id="PIRSR006118-2"/>
    </source>
</evidence>
<dbReference type="SFLD" id="SFLDS00003">
    <property type="entry name" value="Haloacid_Dehalogenase"/>
    <property type="match status" value="1"/>
</dbReference>
<keyword evidence="4 7" id="KW-0479">Metal-binding</keyword>
<reference evidence="8 9" key="1">
    <citation type="journal article" date="2009" name="Appl. Environ. Microbiol.">
        <title>Genomic analysis of 'Elusimicrobium minutum,' the first cultivated representative of the phylum 'Elusimicrobia' (formerly termite group 1).</title>
        <authorList>
            <person name="Herlemann D.P.R."/>
            <person name="Geissinger O."/>
            <person name="Ikeda-Ohtsubo W."/>
            <person name="Kunin V."/>
            <person name="Sun H."/>
            <person name="Lapidus A."/>
            <person name="Hugenholtz P."/>
            <person name="Brune A."/>
        </authorList>
    </citation>
    <scope>NUCLEOTIDE SEQUENCE [LARGE SCALE GENOMIC DNA]</scope>
    <source>
        <strain evidence="8 9">Pei191</strain>
    </source>
</reference>
<comment type="cofactor">
    <cofactor evidence="1 7">
        <name>Mg(2+)</name>
        <dbReference type="ChEBI" id="CHEBI:18420"/>
    </cofactor>
</comment>
<feature type="binding site" evidence="7">
    <location>
        <position position="118"/>
    </location>
    <ligand>
        <name>Mg(2+)</name>
        <dbReference type="ChEBI" id="CHEBI:18420"/>
    </ligand>
</feature>
<protein>
    <submittedName>
        <fullName evidence="8">3-Deoxy-D-manno-octulosonate 8-phosphate phosphatase, YrbI family</fullName>
    </submittedName>
</protein>
<evidence type="ECO:0000313" key="9">
    <source>
        <dbReference type="Proteomes" id="UP000001029"/>
    </source>
</evidence>
<dbReference type="NCBIfam" id="TIGR01670">
    <property type="entry name" value="KdsC-phosphatas"/>
    <property type="match status" value="1"/>
</dbReference>
<dbReference type="EMBL" id="CP001055">
    <property type="protein sequence ID" value="ACC99048.1"/>
    <property type="molecule type" value="Genomic_DNA"/>
</dbReference>
<keyword evidence="5" id="KW-0378">Hydrolase</keyword>
<comment type="subunit">
    <text evidence="3">Homotetramer.</text>
</comment>
<dbReference type="STRING" id="445932.Emin_1500"/>
<proteinExistence type="inferred from homology"/>
<feature type="binding site" evidence="7">
    <location>
        <position position="21"/>
    </location>
    <ligand>
        <name>substrate</name>
    </ligand>
</feature>
<dbReference type="InterPro" id="IPR023214">
    <property type="entry name" value="HAD_sf"/>
</dbReference>
<dbReference type="SFLD" id="SFLDG01138">
    <property type="entry name" value="C1.6.2:_Deoxy-d-mannose-octulo"/>
    <property type="match status" value="1"/>
</dbReference>
<dbReference type="PANTHER" id="PTHR21485:SF3">
    <property type="entry name" value="N-ACYLNEURAMINATE CYTIDYLYLTRANSFERASE"/>
    <property type="match status" value="1"/>
</dbReference>
<gene>
    <name evidence="8" type="ordered locus">Emin_1500</name>
</gene>
<dbReference type="Gene3D" id="3.40.50.1000">
    <property type="entry name" value="HAD superfamily/HAD-like"/>
    <property type="match status" value="1"/>
</dbReference>
<evidence type="ECO:0000256" key="4">
    <source>
        <dbReference type="ARBA" id="ARBA00022723"/>
    </source>
</evidence>
<dbReference type="SUPFAM" id="SSF56784">
    <property type="entry name" value="HAD-like"/>
    <property type="match status" value="1"/>
</dbReference>
<evidence type="ECO:0000256" key="2">
    <source>
        <dbReference type="ARBA" id="ARBA00005893"/>
    </source>
</evidence>
<dbReference type="InterPro" id="IPR010023">
    <property type="entry name" value="KdsC_fam"/>
</dbReference>
<dbReference type="GO" id="GO:0008781">
    <property type="term" value="F:N-acylneuraminate cytidylyltransferase activity"/>
    <property type="evidence" value="ECO:0007669"/>
    <property type="project" value="TreeGrafter"/>
</dbReference>
<dbReference type="PANTHER" id="PTHR21485">
    <property type="entry name" value="HAD SUPERFAMILY MEMBERS CMAS AND KDSC"/>
    <property type="match status" value="1"/>
</dbReference>
<dbReference type="PIRSF" id="PIRSF006118">
    <property type="entry name" value="KDO8-P_Ptase"/>
    <property type="match status" value="1"/>
</dbReference>
<dbReference type="Pfam" id="PF08282">
    <property type="entry name" value="Hydrolase_3"/>
    <property type="match status" value="1"/>
</dbReference>
<dbReference type="InterPro" id="IPR050793">
    <property type="entry name" value="CMP-NeuNAc_synthase"/>
</dbReference>